<dbReference type="eggNOG" id="COG1470">
    <property type="taxonomic scope" value="Bacteria"/>
</dbReference>
<dbReference type="Gene3D" id="3.30.1660.40">
    <property type="entry name" value="FlgT, N-terminal domain"/>
    <property type="match status" value="1"/>
</dbReference>
<dbReference type="KEGG" id="cni:Calni_0858"/>
<dbReference type="InterPro" id="IPR038180">
    <property type="entry name" value="FlgT_N_sf"/>
</dbReference>
<dbReference type="PANTHER" id="PTHR36194:SF1">
    <property type="entry name" value="S-LAYER-LIKE PROTEIN"/>
    <property type="match status" value="1"/>
</dbReference>
<evidence type="ECO:0000313" key="2">
    <source>
        <dbReference type="EMBL" id="ADR18769.1"/>
    </source>
</evidence>
<dbReference type="AlphaFoldDB" id="E4TH75"/>
<evidence type="ECO:0000259" key="1">
    <source>
        <dbReference type="Pfam" id="PF14326"/>
    </source>
</evidence>
<reference key="1">
    <citation type="submission" date="2010-11" db="EMBL/GenBank/DDBJ databases">
        <title>The complete genome of chromosome of Calditerrivibrio nitroreducens DSM 19672.</title>
        <authorList>
            <consortium name="US DOE Joint Genome Institute (JGI-PGF)"/>
            <person name="Lucas S."/>
            <person name="Copeland A."/>
            <person name="Lapidus A."/>
            <person name="Bruce D."/>
            <person name="Goodwin L."/>
            <person name="Pitluck S."/>
            <person name="Kyrpides N."/>
            <person name="Mavromatis K."/>
            <person name="Ivanova N."/>
            <person name="Mikhailova N."/>
            <person name="Zeytun A."/>
            <person name="Brettin T."/>
            <person name="Detter J.C."/>
            <person name="Tapia R."/>
            <person name="Han C."/>
            <person name="Land M."/>
            <person name="Hauser L."/>
            <person name="Markowitz V."/>
            <person name="Cheng J.-F."/>
            <person name="Hugenholtz P."/>
            <person name="Woyke T."/>
            <person name="Wu D."/>
            <person name="Spring S."/>
            <person name="Schroeder M."/>
            <person name="Brambilla E."/>
            <person name="Klenk H.-P."/>
            <person name="Eisen J.A."/>
        </authorList>
    </citation>
    <scope>NUCLEOTIDE SEQUENCE [LARGE SCALE GENOMIC DNA]</scope>
    <source>
        <strain>DSM 19672</strain>
    </source>
</reference>
<dbReference type="Pfam" id="PF14326">
    <property type="entry name" value="DUF4384"/>
    <property type="match status" value="1"/>
</dbReference>
<dbReference type="OrthoDB" id="63947at2"/>
<dbReference type="InterPro" id="IPR025493">
    <property type="entry name" value="DUF4384"/>
</dbReference>
<dbReference type="Proteomes" id="UP000007039">
    <property type="component" value="Chromosome"/>
</dbReference>
<proteinExistence type="predicted"/>
<organism evidence="2 3">
    <name type="scientific">Calditerrivibrio nitroreducens (strain DSM 19672 / NBRC 101217 / Yu37-1)</name>
    <dbReference type="NCBI Taxonomy" id="768670"/>
    <lineage>
        <taxon>Bacteria</taxon>
        <taxon>Pseudomonadati</taxon>
        <taxon>Deferribacterota</taxon>
        <taxon>Deferribacteres</taxon>
        <taxon>Deferribacterales</taxon>
        <taxon>Calditerrivibrionaceae</taxon>
    </lineage>
</organism>
<reference evidence="2 3" key="2">
    <citation type="journal article" date="2011" name="Stand. Genomic Sci.">
        <title>Complete genome sequence of Calditerrivibrio nitroreducens type strain (Yu37-1).</title>
        <authorList>
            <person name="Pitluck S."/>
            <person name="Sikorski J."/>
            <person name="Zeytun A."/>
            <person name="Lapidus A."/>
            <person name="Nolan M."/>
            <person name="Lucas S."/>
            <person name="Hammon N."/>
            <person name="Deshpande S."/>
            <person name="Cheng J.F."/>
            <person name="Tapia R."/>
            <person name="Han C."/>
            <person name="Goodwin L."/>
            <person name="Liolios K."/>
            <person name="Pagani I."/>
            <person name="Ivanova N."/>
            <person name="Mavromatis K."/>
            <person name="Pati A."/>
            <person name="Chen A."/>
            <person name="Palaniappan K."/>
            <person name="Hauser L."/>
            <person name="Chang Y.J."/>
            <person name="Jeffries C.D."/>
            <person name="Detter J.C."/>
            <person name="Brambilla E."/>
            <person name="Djao O.D."/>
            <person name="Rohde M."/>
            <person name="Spring S."/>
            <person name="Goker M."/>
            <person name="Woyke T."/>
            <person name="Bristow J."/>
            <person name="Eisen J.A."/>
            <person name="Markowitz V."/>
            <person name="Hugenholtz P."/>
            <person name="Kyrpides N.C."/>
            <person name="Klenk H.P."/>
            <person name="Land M."/>
        </authorList>
    </citation>
    <scope>NUCLEOTIDE SEQUENCE [LARGE SCALE GENOMIC DNA]</scope>
    <source>
        <strain evidence="3">DSM 19672 / NBRC 101217 / Yu37-1</strain>
    </source>
</reference>
<keyword evidence="3" id="KW-1185">Reference proteome</keyword>
<dbReference type="EMBL" id="CP002347">
    <property type="protein sequence ID" value="ADR18769.1"/>
    <property type="molecule type" value="Genomic_DNA"/>
</dbReference>
<dbReference type="STRING" id="768670.Calni_0858"/>
<feature type="domain" description="DUF4384" evidence="1">
    <location>
        <begin position="142"/>
        <end position="226"/>
    </location>
</feature>
<dbReference type="PANTHER" id="PTHR36194">
    <property type="entry name" value="S-LAYER-LIKE PROTEIN"/>
    <property type="match status" value="1"/>
</dbReference>
<protein>
    <recommendedName>
        <fullName evidence="1">DUF4384 domain-containing protein</fullName>
    </recommendedName>
</protein>
<gene>
    <name evidence="2" type="ordered locus">Calni_0858</name>
</gene>
<dbReference type="HOGENOM" id="CLU_1014631_0_0_0"/>
<sequence precursor="true">MGMKTFSLGILLIAFFIFLSNHSFSSDGSIWVESDGVAYMSEIDTPKEVMERAKRDAQSRAIEKAVGIFIKAHTLVSNSQLAEDLIYASVRGKIEKVEVVSEGWDQKDRNIYRVKLKSLVKPVYQERHEGIDIKLTLSKYELKEGDEVKIFYKANKDCYIYIFSIASDGSVTLLMPNSAMKDNFIKGEKTYTFPDDSSNIKLKAIFLPDYKGDIAEERIKIIATKKKEDLISLGFQEGIFQVYDARSTGMISDLVRKLNLLEPDEWTDATVVYRIKR</sequence>
<name>E4TH75_CALNY</name>
<evidence type="ECO:0000313" key="3">
    <source>
        <dbReference type="Proteomes" id="UP000007039"/>
    </source>
</evidence>
<accession>E4TH75</accession>